<comment type="caution">
    <text evidence="2">The sequence shown here is derived from an EMBL/GenBank/DDBJ whole genome shotgun (WGS) entry which is preliminary data.</text>
</comment>
<reference evidence="2 3" key="1">
    <citation type="submission" date="2017-10" db="EMBL/GenBank/DDBJ databases">
        <title>Extensive intraspecific genome diversity in a model arbuscular mycorrhizal fungus.</title>
        <authorList>
            <person name="Chen E.C.H."/>
            <person name="Morin E."/>
            <person name="Baudet D."/>
            <person name="Noel J."/>
            <person name="Ndikumana S."/>
            <person name="Charron P."/>
            <person name="St-Onge C."/>
            <person name="Giorgi J."/>
            <person name="Grigoriev I.V."/>
            <person name="Roux C."/>
            <person name="Martin F.M."/>
            <person name="Corradi N."/>
        </authorList>
    </citation>
    <scope>NUCLEOTIDE SEQUENCE [LARGE SCALE GENOMIC DNA]</scope>
    <source>
        <strain evidence="2 3">A1</strain>
    </source>
</reference>
<evidence type="ECO:0000313" key="2">
    <source>
        <dbReference type="EMBL" id="PKC50108.1"/>
    </source>
</evidence>
<gene>
    <name evidence="2" type="ORF">RhiirA1_487385</name>
</gene>
<evidence type="ECO:0000313" key="3">
    <source>
        <dbReference type="Proteomes" id="UP000232688"/>
    </source>
</evidence>
<dbReference type="Proteomes" id="UP000232688">
    <property type="component" value="Unassembled WGS sequence"/>
</dbReference>
<feature type="non-terminal residue" evidence="2">
    <location>
        <position position="155"/>
    </location>
</feature>
<protein>
    <submittedName>
        <fullName evidence="2">Uncharacterized protein</fullName>
    </submittedName>
</protein>
<sequence>MKKYLTIWNLEDEELDEQILQWRVENTKECERCEIERLKKEFKIGEEICIECEKDVEKENPTDDEDEMEEDIKGPEIGTSKKPKSKEKNKELKKVPIIPITPVPSIKPKITMAASRDELKADLRALMNTMYNHDIGADWNNLALPPVTLTGLQGE</sequence>
<reference evidence="2 3" key="2">
    <citation type="submission" date="2017-10" db="EMBL/GenBank/DDBJ databases">
        <title>Genome analyses suggest a sexual origin of heterokaryosis in a supposedly ancient asexual fungus.</title>
        <authorList>
            <person name="Corradi N."/>
            <person name="Sedzielewska K."/>
            <person name="Noel J."/>
            <person name="Charron P."/>
            <person name="Farinelli L."/>
            <person name="Marton T."/>
            <person name="Kruger M."/>
            <person name="Pelin A."/>
            <person name="Brachmann A."/>
            <person name="Corradi N."/>
        </authorList>
    </citation>
    <scope>NUCLEOTIDE SEQUENCE [LARGE SCALE GENOMIC DNA]</scope>
    <source>
        <strain evidence="2 3">A1</strain>
    </source>
</reference>
<name>A0A2N0QGC1_9GLOM</name>
<evidence type="ECO:0000256" key="1">
    <source>
        <dbReference type="SAM" id="MobiDB-lite"/>
    </source>
</evidence>
<proteinExistence type="predicted"/>
<feature type="region of interest" description="Disordered" evidence="1">
    <location>
        <begin position="56"/>
        <end position="90"/>
    </location>
</feature>
<organism evidence="2 3">
    <name type="scientific">Rhizophagus irregularis</name>
    <dbReference type="NCBI Taxonomy" id="588596"/>
    <lineage>
        <taxon>Eukaryota</taxon>
        <taxon>Fungi</taxon>
        <taxon>Fungi incertae sedis</taxon>
        <taxon>Mucoromycota</taxon>
        <taxon>Glomeromycotina</taxon>
        <taxon>Glomeromycetes</taxon>
        <taxon>Glomerales</taxon>
        <taxon>Glomeraceae</taxon>
        <taxon>Rhizophagus</taxon>
    </lineage>
</organism>
<dbReference type="EMBL" id="LLXH01011018">
    <property type="protein sequence ID" value="PKC50108.1"/>
    <property type="molecule type" value="Genomic_DNA"/>
</dbReference>
<dbReference type="AlphaFoldDB" id="A0A2N0QGC1"/>
<dbReference type="VEuPathDB" id="FungiDB:RhiirA1_487385"/>
<accession>A0A2N0QGC1</accession>